<evidence type="ECO:0000313" key="2">
    <source>
        <dbReference type="EMBL" id="SON53979.1"/>
    </source>
</evidence>
<protein>
    <submittedName>
        <fullName evidence="2">Chemotaxis protein CheW</fullName>
    </submittedName>
</protein>
<organism evidence="2 3">
    <name type="scientific">Hartmannibacter diazotrophicus</name>
    <dbReference type="NCBI Taxonomy" id="1482074"/>
    <lineage>
        <taxon>Bacteria</taxon>
        <taxon>Pseudomonadati</taxon>
        <taxon>Pseudomonadota</taxon>
        <taxon>Alphaproteobacteria</taxon>
        <taxon>Hyphomicrobiales</taxon>
        <taxon>Pleomorphomonadaceae</taxon>
        <taxon>Hartmannibacter</taxon>
    </lineage>
</organism>
<reference evidence="3" key="1">
    <citation type="submission" date="2017-09" db="EMBL/GenBank/DDBJ databases">
        <title>Genome sequence of Nannocystis excedens DSM 71.</title>
        <authorList>
            <person name="Blom J."/>
        </authorList>
    </citation>
    <scope>NUCLEOTIDE SEQUENCE [LARGE SCALE GENOMIC DNA]</scope>
    <source>
        <strain evidence="3">type strain: E19</strain>
    </source>
</reference>
<dbReference type="GO" id="GO:0007165">
    <property type="term" value="P:signal transduction"/>
    <property type="evidence" value="ECO:0007669"/>
    <property type="project" value="InterPro"/>
</dbReference>
<evidence type="ECO:0000259" key="1">
    <source>
        <dbReference type="PROSITE" id="PS50851"/>
    </source>
</evidence>
<sequence length="170" mass="18354">MSALAIGTTGDHWDYADEIEALTFDLGGETFALEAVNVQEILDLLPETPVPGAKPFVASVINFRGKVIPLADLRLAFGMEAVASTIDSRIVVIELHLDGEPTLIGLRTDKVNETTTLTREASEPPPSLGMRWPPDYIDCVVKRGADFIIIPNLKALFATAGSRFSAAEMN</sequence>
<gene>
    <name evidence="2" type="primary">cheW_1</name>
    <name evidence="2" type="ORF">HDIA_0438</name>
</gene>
<dbReference type="Proteomes" id="UP000223606">
    <property type="component" value="Chromosome 1"/>
</dbReference>
<dbReference type="InterPro" id="IPR036061">
    <property type="entry name" value="CheW-like_dom_sf"/>
</dbReference>
<dbReference type="GO" id="GO:0006935">
    <property type="term" value="P:chemotaxis"/>
    <property type="evidence" value="ECO:0007669"/>
    <property type="project" value="InterPro"/>
</dbReference>
<dbReference type="InterPro" id="IPR039315">
    <property type="entry name" value="CheW"/>
</dbReference>
<dbReference type="SUPFAM" id="SSF50341">
    <property type="entry name" value="CheW-like"/>
    <property type="match status" value="1"/>
</dbReference>
<dbReference type="PANTHER" id="PTHR22617">
    <property type="entry name" value="CHEMOTAXIS SENSOR HISTIDINE KINASE-RELATED"/>
    <property type="match status" value="1"/>
</dbReference>
<dbReference type="SMART" id="SM00260">
    <property type="entry name" value="CheW"/>
    <property type="match status" value="1"/>
</dbReference>
<dbReference type="KEGG" id="hdi:HDIA_0438"/>
<name>A0A2C9D1B7_9HYPH</name>
<keyword evidence="3" id="KW-1185">Reference proteome</keyword>
<dbReference type="AlphaFoldDB" id="A0A2C9D1B7"/>
<dbReference type="Gene3D" id="2.40.50.180">
    <property type="entry name" value="CheA-289, Domain 4"/>
    <property type="match status" value="1"/>
</dbReference>
<dbReference type="PANTHER" id="PTHR22617:SF23">
    <property type="entry name" value="CHEMOTAXIS PROTEIN CHEW"/>
    <property type="match status" value="1"/>
</dbReference>
<dbReference type="OrthoDB" id="3291462at2"/>
<dbReference type="GO" id="GO:0005829">
    <property type="term" value="C:cytosol"/>
    <property type="evidence" value="ECO:0007669"/>
    <property type="project" value="TreeGrafter"/>
</dbReference>
<dbReference type="Gene3D" id="2.30.30.40">
    <property type="entry name" value="SH3 Domains"/>
    <property type="match status" value="1"/>
</dbReference>
<dbReference type="Pfam" id="PF01584">
    <property type="entry name" value="CheW"/>
    <property type="match status" value="1"/>
</dbReference>
<dbReference type="InterPro" id="IPR002545">
    <property type="entry name" value="CheW-lke_dom"/>
</dbReference>
<dbReference type="RefSeq" id="WP_099553945.1">
    <property type="nucleotide sequence ID" value="NZ_LT960614.1"/>
</dbReference>
<accession>A0A2C9D1B7</accession>
<evidence type="ECO:0000313" key="3">
    <source>
        <dbReference type="Proteomes" id="UP000223606"/>
    </source>
</evidence>
<feature type="domain" description="CheW-like" evidence="1">
    <location>
        <begin position="18"/>
        <end position="162"/>
    </location>
</feature>
<proteinExistence type="predicted"/>
<dbReference type="EMBL" id="LT960614">
    <property type="protein sequence ID" value="SON53979.1"/>
    <property type="molecule type" value="Genomic_DNA"/>
</dbReference>
<dbReference type="PROSITE" id="PS50851">
    <property type="entry name" value="CHEW"/>
    <property type="match status" value="1"/>
</dbReference>